<reference evidence="9 10" key="1">
    <citation type="submission" date="2016-12" db="EMBL/GenBank/DDBJ databases">
        <authorList>
            <person name="Song W.-J."/>
            <person name="Kurnit D.M."/>
        </authorList>
    </citation>
    <scope>NUCLEOTIDE SEQUENCE [LARGE SCALE GENOMIC DNA]</scope>
    <source>
        <strain evidence="9 10">STM7296</strain>
    </source>
</reference>
<sequence>MNFEWTDEQREIYRTYRAIGLRFVRAAPRDGFDADCWSALTAAGMWRIPVPRECGGGGGSWSDFTVAFQGIVGAMRSTGFAMAVANQATVIRALLKHANPAQRARYLAPLLDGANCATAISERGTGTEVRALQTTLSASAHGYLLDGHKYNISHAPTASLLLVAARFADDAHEPTVLVLLDPTLAGVTRSPPQQTMGNRNLPIGDMEFASVRLDDDCMLGTPRDGLRNLMDIASMNRAYFGLLCAQSIVPFLDDALAYTKSREALGVTLDAHQHVQRRLVDIRIGIERTRWMSLAALGQLLGGHPDAFANCSIAKLTGAQDLSSGALDLLRLYGSAGYRSAALASFVADTLGMLCAGGTDEMHRRNIFAQMRRQADLAAEPARVEASAIGASPSDLIHSSTKENLVSIEPGLKAHATHHVNVIDLADQWGGEAHALASPIMIIFIEKTCMAATDHLLDTTQMTVGCNFEIRHLAPTPPDWEVTVDVELIAVENRMMTYRVTVSDAAGVVGDGIHTRCVVSKTSFHERIAKRRDSVGARTMSPACEVH</sequence>
<dbReference type="AlphaFoldDB" id="A0A1N7RYG8"/>
<organism evidence="9 10">
    <name type="scientific">Paraburkholderia ribeironis</name>
    <dbReference type="NCBI Taxonomy" id="1247936"/>
    <lineage>
        <taxon>Bacteria</taxon>
        <taxon>Pseudomonadati</taxon>
        <taxon>Pseudomonadota</taxon>
        <taxon>Betaproteobacteria</taxon>
        <taxon>Burkholderiales</taxon>
        <taxon>Burkholderiaceae</taxon>
        <taxon>Paraburkholderia</taxon>
    </lineage>
</organism>
<dbReference type="SUPFAM" id="SSF47203">
    <property type="entry name" value="Acyl-CoA dehydrogenase C-terminal domain-like"/>
    <property type="match status" value="1"/>
</dbReference>
<dbReference type="InterPro" id="IPR013786">
    <property type="entry name" value="AcylCoA_DH/ox_N"/>
</dbReference>
<dbReference type="Gene3D" id="1.10.540.10">
    <property type="entry name" value="Acyl-CoA dehydrogenase/oxidase, N-terminal domain"/>
    <property type="match status" value="1"/>
</dbReference>
<protein>
    <recommendedName>
        <fullName evidence="11">Acyl-CoA dehydrogenase</fullName>
    </recommendedName>
</protein>
<dbReference type="InterPro" id="IPR009100">
    <property type="entry name" value="AcylCoA_DH/oxidase_NM_dom_sf"/>
</dbReference>
<dbReference type="EMBL" id="CYGX02000024">
    <property type="protein sequence ID" value="SIT40104.1"/>
    <property type="molecule type" value="Genomic_DNA"/>
</dbReference>
<evidence type="ECO:0000313" key="10">
    <source>
        <dbReference type="Proteomes" id="UP000187012"/>
    </source>
</evidence>
<evidence type="ECO:0000259" key="5">
    <source>
        <dbReference type="Pfam" id="PF00441"/>
    </source>
</evidence>
<dbReference type="PANTHER" id="PTHR43884">
    <property type="entry name" value="ACYL-COA DEHYDROGENASE"/>
    <property type="match status" value="1"/>
</dbReference>
<evidence type="ECO:0000259" key="8">
    <source>
        <dbReference type="Pfam" id="PF22636"/>
    </source>
</evidence>
<feature type="domain" description="Acyl-CoA dehydrogenase/oxidase N-terminal" evidence="7">
    <location>
        <begin position="6"/>
        <end position="113"/>
    </location>
</feature>
<feature type="domain" description="Acyl-CoA oxidase/dehydrogenase middle" evidence="6">
    <location>
        <begin position="117"/>
        <end position="211"/>
    </location>
</feature>
<keyword evidence="4" id="KW-0274">FAD</keyword>
<feature type="domain" description="Fluoroacetyl-CoA-specific thioesterase-like" evidence="8">
    <location>
        <begin position="424"/>
        <end position="521"/>
    </location>
</feature>
<evidence type="ECO:0008006" key="11">
    <source>
        <dbReference type="Google" id="ProtNLM"/>
    </source>
</evidence>
<dbReference type="CDD" id="cd03440">
    <property type="entry name" value="hot_dog"/>
    <property type="match status" value="1"/>
</dbReference>
<dbReference type="RefSeq" id="WP_245841281.1">
    <property type="nucleotide sequence ID" value="NZ_CYGX02000024.1"/>
</dbReference>
<dbReference type="Gene3D" id="3.10.129.10">
    <property type="entry name" value="Hotdog Thioesterase"/>
    <property type="match status" value="1"/>
</dbReference>
<evidence type="ECO:0000313" key="9">
    <source>
        <dbReference type="EMBL" id="SIT40104.1"/>
    </source>
</evidence>
<evidence type="ECO:0000259" key="6">
    <source>
        <dbReference type="Pfam" id="PF02770"/>
    </source>
</evidence>
<dbReference type="InterPro" id="IPR029069">
    <property type="entry name" value="HotDog_dom_sf"/>
</dbReference>
<evidence type="ECO:0000259" key="7">
    <source>
        <dbReference type="Pfam" id="PF02771"/>
    </source>
</evidence>
<dbReference type="InterPro" id="IPR054485">
    <property type="entry name" value="FlK-like_dom"/>
</dbReference>
<dbReference type="InterPro" id="IPR009075">
    <property type="entry name" value="AcylCo_DH/oxidase_C"/>
</dbReference>
<dbReference type="SUPFAM" id="SSF56645">
    <property type="entry name" value="Acyl-CoA dehydrogenase NM domain-like"/>
    <property type="match status" value="1"/>
</dbReference>
<dbReference type="Gene3D" id="2.40.110.10">
    <property type="entry name" value="Butyryl-CoA Dehydrogenase, subunit A, domain 2"/>
    <property type="match status" value="1"/>
</dbReference>
<dbReference type="PANTHER" id="PTHR43884:SF12">
    <property type="entry name" value="ISOVALERYL-COA DEHYDROGENASE, MITOCHONDRIAL-RELATED"/>
    <property type="match status" value="1"/>
</dbReference>
<dbReference type="GO" id="GO:0050660">
    <property type="term" value="F:flavin adenine dinucleotide binding"/>
    <property type="evidence" value="ECO:0007669"/>
    <property type="project" value="InterPro"/>
</dbReference>
<dbReference type="InterPro" id="IPR006091">
    <property type="entry name" value="Acyl-CoA_Oxase/DH_mid-dom"/>
</dbReference>
<evidence type="ECO:0000256" key="4">
    <source>
        <dbReference type="ARBA" id="ARBA00022827"/>
    </source>
</evidence>
<accession>A0A1N7RYG8</accession>
<comment type="cofactor">
    <cofactor evidence="1">
        <name>FAD</name>
        <dbReference type="ChEBI" id="CHEBI:57692"/>
    </cofactor>
</comment>
<keyword evidence="10" id="KW-1185">Reference proteome</keyword>
<proteinExistence type="inferred from homology"/>
<comment type="similarity">
    <text evidence="2">Belongs to the acyl-CoA dehydrogenase family.</text>
</comment>
<evidence type="ECO:0000256" key="3">
    <source>
        <dbReference type="ARBA" id="ARBA00022630"/>
    </source>
</evidence>
<evidence type="ECO:0000256" key="1">
    <source>
        <dbReference type="ARBA" id="ARBA00001974"/>
    </source>
</evidence>
<evidence type="ECO:0000256" key="2">
    <source>
        <dbReference type="ARBA" id="ARBA00009347"/>
    </source>
</evidence>
<dbReference type="InterPro" id="IPR046373">
    <property type="entry name" value="Acyl-CoA_Oxase/DH_mid-dom_sf"/>
</dbReference>
<dbReference type="InterPro" id="IPR037069">
    <property type="entry name" value="AcylCoA_DH/ox_N_sf"/>
</dbReference>
<dbReference type="Pfam" id="PF00441">
    <property type="entry name" value="Acyl-CoA_dh_1"/>
    <property type="match status" value="1"/>
</dbReference>
<dbReference type="Pfam" id="PF22636">
    <property type="entry name" value="FlK"/>
    <property type="match status" value="1"/>
</dbReference>
<dbReference type="GO" id="GO:0003995">
    <property type="term" value="F:acyl-CoA dehydrogenase activity"/>
    <property type="evidence" value="ECO:0007669"/>
    <property type="project" value="TreeGrafter"/>
</dbReference>
<feature type="domain" description="Acyl-CoA dehydrogenase/oxidase C-terminal" evidence="5">
    <location>
        <begin position="224"/>
        <end position="370"/>
    </location>
</feature>
<dbReference type="Proteomes" id="UP000187012">
    <property type="component" value="Unassembled WGS sequence"/>
</dbReference>
<name>A0A1N7RYG8_9BURK</name>
<dbReference type="Pfam" id="PF02771">
    <property type="entry name" value="Acyl-CoA_dh_N"/>
    <property type="match status" value="1"/>
</dbReference>
<dbReference type="Pfam" id="PF02770">
    <property type="entry name" value="Acyl-CoA_dh_M"/>
    <property type="match status" value="1"/>
</dbReference>
<dbReference type="InterPro" id="IPR036250">
    <property type="entry name" value="AcylCo_DH-like_C"/>
</dbReference>
<dbReference type="CDD" id="cd00567">
    <property type="entry name" value="ACAD"/>
    <property type="match status" value="1"/>
</dbReference>
<dbReference type="STRING" id="1247936.BN2475_240067"/>
<gene>
    <name evidence="9" type="ORF">BN2475_240067</name>
</gene>
<dbReference type="SUPFAM" id="SSF54637">
    <property type="entry name" value="Thioesterase/thiol ester dehydrase-isomerase"/>
    <property type="match status" value="1"/>
</dbReference>
<dbReference type="Gene3D" id="1.20.140.10">
    <property type="entry name" value="Butyryl-CoA Dehydrogenase, subunit A, domain 3"/>
    <property type="match status" value="1"/>
</dbReference>
<keyword evidence="3" id="KW-0285">Flavoprotein</keyword>